<protein>
    <submittedName>
        <fullName evidence="4">Response regulator receiver domain-containing protein</fullName>
    </submittedName>
</protein>
<comment type="caution">
    <text evidence="4">The sequence shown here is derived from an EMBL/GenBank/DDBJ whole genome shotgun (WGS) entry which is preliminary data.</text>
</comment>
<name>A0A560GPQ7_9PROT</name>
<dbReference type="PROSITE" id="PS50110">
    <property type="entry name" value="RESPONSE_REGULATORY"/>
    <property type="match status" value="1"/>
</dbReference>
<dbReference type="PANTHER" id="PTHR44591:SF20">
    <property type="entry name" value="PROTEIN PILH"/>
    <property type="match status" value="1"/>
</dbReference>
<dbReference type="Gene3D" id="3.40.50.2300">
    <property type="match status" value="1"/>
</dbReference>
<reference evidence="4 5" key="1">
    <citation type="submission" date="2019-06" db="EMBL/GenBank/DDBJ databases">
        <title>Genomic Encyclopedia of Type Strains, Phase IV (KMG-V): Genome sequencing to study the core and pangenomes of soil and plant-associated prokaryotes.</title>
        <authorList>
            <person name="Whitman W."/>
        </authorList>
    </citation>
    <scope>NUCLEOTIDE SEQUENCE [LARGE SCALE GENOMIC DNA]</scope>
    <source>
        <strain evidence="4 5">BR 11622</strain>
    </source>
</reference>
<dbReference type="PANTHER" id="PTHR44591">
    <property type="entry name" value="STRESS RESPONSE REGULATOR PROTEIN 1"/>
    <property type="match status" value="1"/>
</dbReference>
<keyword evidence="1 2" id="KW-0597">Phosphoprotein</keyword>
<proteinExistence type="predicted"/>
<dbReference type="AlphaFoldDB" id="A0A560GPQ7"/>
<dbReference type="OrthoDB" id="7774278at2"/>
<dbReference type="Proteomes" id="UP000315751">
    <property type="component" value="Unassembled WGS sequence"/>
</dbReference>
<sequence>MSGPLKDCVLVVDDEFLIAETLSIQIQDMGLQVCGTAATAADAIAMAQAERPRLVLMDMRLKGKGDGVDAALAIHHTVGSKVIFITASREPATLERIHTDHPAAILYKPVLGGQLQTVVREVWASEAE</sequence>
<evidence type="ECO:0000256" key="1">
    <source>
        <dbReference type="ARBA" id="ARBA00022553"/>
    </source>
</evidence>
<dbReference type="SMART" id="SM00448">
    <property type="entry name" value="REC"/>
    <property type="match status" value="1"/>
</dbReference>
<organism evidence="4 5">
    <name type="scientific">Nitrospirillum amazonense</name>
    <dbReference type="NCBI Taxonomy" id="28077"/>
    <lineage>
        <taxon>Bacteria</taxon>
        <taxon>Pseudomonadati</taxon>
        <taxon>Pseudomonadota</taxon>
        <taxon>Alphaproteobacteria</taxon>
        <taxon>Rhodospirillales</taxon>
        <taxon>Azospirillaceae</taxon>
        <taxon>Nitrospirillum</taxon>
    </lineage>
</organism>
<dbReference type="InterPro" id="IPR001789">
    <property type="entry name" value="Sig_transdc_resp-reg_receiver"/>
</dbReference>
<dbReference type="InterPro" id="IPR011006">
    <property type="entry name" value="CheY-like_superfamily"/>
</dbReference>
<dbReference type="Pfam" id="PF00072">
    <property type="entry name" value="Response_reg"/>
    <property type="match status" value="1"/>
</dbReference>
<feature type="modified residue" description="4-aspartylphosphate" evidence="2">
    <location>
        <position position="58"/>
    </location>
</feature>
<keyword evidence="5" id="KW-1185">Reference proteome</keyword>
<evidence type="ECO:0000313" key="5">
    <source>
        <dbReference type="Proteomes" id="UP000315751"/>
    </source>
</evidence>
<evidence type="ECO:0000313" key="4">
    <source>
        <dbReference type="EMBL" id="TWB35731.1"/>
    </source>
</evidence>
<dbReference type="SUPFAM" id="SSF52172">
    <property type="entry name" value="CheY-like"/>
    <property type="match status" value="1"/>
</dbReference>
<evidence type="ECO:0000256" key="2">
    <source>
        <dbReference type="PROSITE-ProRule" id="PRU00169"/>
    </source>
</evidence>
<dbReference type="GO" id="GO:0000160">
    <property type="term" value="P:phosphorelay signal transduction system"/>
    <property type="evidence" value="ECO:0007669"/>
    <property type="project" value="InterPro"/>
</dbReference>
<dbReference type="EMBL" id="VITR01000019">
    <property type="protein sequence ID" value="TWB35731.1"/>
    <property type="molecule type" value="Genomic_DNA"/>
</dbReference>
<feature type="domain" description="Response regulatory" evidence="3">
    <location>
        <begin position="8"/>
        <end position="123"/>
    </location>
</feature>
<dbReference type="RefSeq" id="WP_145735813.1">
    <property type="nucleotide sequence ID" value="NZ_VITR01000019.1"/>
</dbReference>
<accession>A0A560GPQ7</accession>
<gene>
    <name evidence="4" type="ORF">FBZ90_11916</name>
</gene>
<dbReference type="InterPro" id="IPR050595">
    <property type="entry name" value="Bact_response_regulator"/>
</dbReference>
<evidence type="ECO:0000259" key="3">
    <source>
        <dbReference type="PROSITE" id="PS50110"/>
    </source>
</evidence>